<sequence>MEVAYRKHRQAKTQLVNRGYDGAFVDNKKREDLLREKTNSEHNTRIPLVITSLHTGLQPARHPSAQKHNRMYFRKPNMSGPCGAQRCAICPYMMKAEYFTDPSGRKYSVRNNVDCKASNVVYAVNCRRCRRFVYVGETGGTLYQRHLLNLSRIRTQHSDPVAEHFYTDGHSMDDFQIMGLEILSGSDEYRKTMEQLWKSKLRTYRPYGINVQE</sequence>
<protein>
    <submittedName>
        <fullName evidence="1">Uncharacterized protein</fullName>
    </submittedName>
</protein>
<dbReference type="AlphaFoldDB" id="A0A9D4MH97"/>
<proteinExistence type="predicted"/>
<accession>A0A9D4MH97</accession>
<evidence type="ECO:0000313" key="1">
    <source>
        <dbReference type="EMBL" id="KAH3875322.1"/>
    </source>
</evidence>
<evidence type="ECO:0000313" key="2">
    <source>
        <dbReference type="Proteomes" id="UP000828390"/>
    </source>
</evidence>
<dbReference type="CDD" id="cd10442">
    <property type="entry name" value="GIY-YIG_PLEs"/>
    <property type="match status" value="1"/>
</dbReference>
<name>A0A9D4MH97_DREPO</name>
<organism evidence="1 2">
    <name type="scientific">Dreissena polymorpha</name>
    <name type="common">Zebra mussel</name>
    <name type="synonym">Mytilus polymorpha</name>
    <dbReference type="NCBI Taxonomy" id="45954"/>
    <lineage>
        <taxon>Eukaryota</taxon>
        <taxon>Metazoa</taxon>
        <taxon>Spiralia</taxon>
        <taxon>Lophotrochozoa</taxon>
        <taxon>Mollusca</taxon>
        <taxon>Bivalvia</taxon>
        <taxon>Autobranchia</taxon>
        <taxon>Heteroconchia</taxon>
        <taxon>Euheterodonta</taxon>
        <taxon>Imparidentia</taxon>
        <taxon>Neoheterodontei</taxon>
        <taxon>Myida</taxon>
        <taxon>Dreissenoidea</taxon>
        <taxon>Dreissenidae</taxon>
        <taxon>Dreissena</taxon>
    </lineage>
</organism>
<reference evidence="1" key="2">
    <citation type="submission" date="2020-11" db="EMBL/GenBank/DDBJ databases">
        <authorList>
            <person name="McCartney M.A."/>
            <person name="Auch B."/>
            <person name="Kono T."/>
            <person name="Mallez S."/>
            <person name="Becker A."/>
            <person name="Gohl D.M."/>
            <person name="Silverstein K.A.T."/>
            <person name="Koren S."/>
            <person name="Bechman K.B."/>
            <person name="Herman A."/>
            <person name="Abrahante J.E."/>
            <person name="Garbe J."/>
        </authorList>
    </citation>
    <scope>NUCLEOTIDE SEQUENCE</scope>
    <source>
        <strain evidence="1">Duluth1</strain>
        <tissue evidence="1">Whole animal</tissue>
    </source>
</reference>
<reference evidence="1" key="1">
    <citation type="journal article" date="2019" name="bioRxiv">
        <title>The Genome of the Zebra Mussel, Dreissena polymorpha: A Resource for Invasive Species Research.</title>
        <authorList>
            <person name="McCartney M.A."/>
            <person name="Auch B."/>
            <person name="Kono T."/>
            <person name="Mallez S."/>
            <person name="Zhang Y."/>
            <person name="Obille A."/>
            <person name="Becker A."/>
            <person name="Abrahante J.E."/>
            <person name="Garbe J."/>
            <person name="Badalamenti J.P."/>
            <person name="Herman A."/>
            <person name="Mangelson H."/>
            <person name="Liachko I."/>
            <person name="Sullivan S."/>
            <person name="Sone E.D."/>
            <person name="Koren S."/>
            <person name="Silverstein K.A.T."/>
            <person name="Beckman K.B."/>
            <person name="Gohl D.M."/>
        </authorList>
    </citation>
    <scope>NUCLEOTIDE SEQUENCE</scope>
    <source>
        <strain evidence="1">Duluth1</strain>
        <tissue evidence="1">Whole animal</tissue>
    </source>
</reference>
<dbReference type="Proteomes" id="UP000828390">
    <property type="component" value="Unassembled WGS sequence"/>
</dbReference>
<comment type="caution">
    <text evidence="1">The sequence shown here is derived from an EMBL/GenBank/DDBJ whole genome shotgun (WGS) entry which is preliminary data.</text>
</comment>
<keyword evidence="2" id="KW-1185">Reference proteome</keyword>
<dbReference type="EMBL" id="JAIWYP010000002">
    <property type="protein sequence ID" value="KAH3875322.1"/>
    <property type="molecule type" value="Genomic_DNA"/>
</dbReference>
<gene>
    <name evidence="1" type="ORF">DPMN_038585</name>
</gene>